<dbReference type="InterPro" id="IPR003660">
    <property type="entry name" value="HAMP_dom"/>
</dbReference>
<evidence type="ECO:0000256" key="9">
    <source>
        <dbReference type="ARBA" id="ARBA00022840"/>
    </source>
</evidence>
<gene>
    <name evidence="15" type="ORF">PSTEL_09865</name>
</gene>
<evidence type="ECO:0000256" key="6">
    <source>
        <dbReference type="ARBA" id="ARBA00022679"/>
    </source>
</evidence>
<dbReference type="EMBL" id="CP009286">
    <property type="protein sequence ID" value="AIQ63347.1"/>
    <property type="molecule type" value="Genomic_DNA"/>
</dbReference>
<comment type="subcellular location">
    <subcellularLocation>
        <location evidence="2">Cell membrane</location>
        <topology evidence="2">Multi-pass membrane protein</topology>
    </subcellularLocation>
</comment>
<dbReference type="GO" id="GO:0005886">
    <property type="term" value="C:plasma membrane"/>
    <property type="evidence" value="ECO:0007669"/>
    <property type="project" value="UniProtKB-SubCell"/>
</dbReference>
<feature type="transmembrane region" description="Helical" evidence="12">
    <location>
        <begin position="313"/>
        <end position="332"/>
    </location>
</feature>
<evidence type="ECO:0000313" key="16">
    <source>
        <dbReference type="Proteomes" id="UP000029507"/>
    </source>
</evidence>
<dbReference type="Gene3D" id="3.30.565.10">
    <property type="entry name" value="Histidine kinase-like ATPase, C-terminal domain"/>
    <property type="match status" value="1"/>
</dbReference>
<proteinExistence type="predicted"/>
<evidence type="ECO:0000256" key="11">
    <source>
        <dbReference type="ARBA" id="ARBA00023136"/>
    </source>
</evidence>
<evidence type="ECO:0000256" key="3">
    <source>
        <dbReference type="ARBA" id="ARBA00012438"/>
    </source>
</evidence>
<keyword evidence="6" id="KW-0808">Transferase</keyword>
<dbReference type="SMART" id="SM00387">
    <property type="entry name" value="HATPase_c"/>
    <property type="match status" value="1"/>
</dbReference>
<dbReference type="InterPro" id="IPR050640">
    <property type="entry name" value="Bact_2-comp_sensor_kinase"/>
</dbReference>
<dbReference type="STRING" id="169760.PSTEL_09865"/>
<sequence>MDDWFEPVTRRLANKLILTFTIIIVLVVSSLTFISYSMLRRESVNSSIASTDNNLLLVGRNFDSYLKGIEQLSLPQISYDEFNYALLYETQDYASKMYLESYLKNLYFSRSDLETIYLYILKEHKYYWVTKENYNITVRVAEHPSIENLPWYKSALGSPSNRSYQSLLGAGDGGAALRSPADYPVHPGRSFMGYHRLFRSIVTREPEAVLSLYFNSSGANEILKDIPFSTGQHLLLLGPDNAPFIVDDKGFYNHSVQSGLLSSLNRGEGRFVLEDSGEKYLVIANTGSAQGWKLVKPIPYRMIYEAATTTRRWSLIIGLLFLAMSIVLTGVISTRITRPLKDLSLQMRRFGQGSFNAEAKVKGRDEIAYLSMHFNKMVKKTNELINERFKLKIAEKNAVLKALEAEINPHFLYNALQAISTRALKNGSADIVEMVDNLALTLRYCVSGRETVTAREELKHIERYLALQKARFGSRMQVAYDWDESLMELSMPKLALQTLVENAIKHGLERISSPITITISARPEGGTAAITVHDDGPGISPERLEQVRLALRKSWEAHGEMEPDGSGGGIGLRNLDMRLKLLYGEEAGLEIESGPDGTVMSMKLPIGGVTRA</sequence>
<dbReference type="AlphaFoldDB" id="A0A089LR39"/>
<protein>
    <recommendedName>
        <fullName evidence="3">histidine kinase</fullName>
        <ecNumber evidence="3">2.7.13.3</ecNumber>
    </recommendedName>
</protein>
<evidence type="ECO:0000256" key="4">
    <source>
        <dbReference type="ARBA" id="ARBA00022475"/>
    </source>
</evidence>
<organism evidence="15 16">
    <name type="scientific">Paenibacillus stellifer</name>
    <dbReference type="NCBI Taxonomy" id="169760"/>
    <lineage>
        <taxon>Bacteria</taxon>
        <taxon>Bacillati</taxon>
        <taxon>Bacillota</taxon>
        <taxon>Bacilli</taxon>
        <taxon>Bacillales</taxon>
        <taxon>Paenibacillaceae</taxon>
        <taxon>Paenibacillus</taxon>
    </lineage>
</organism>
<comment type="catalytic activity">
    <reaction evidence="1">
        <text>ATP + protein L-histidine = ADP + protein N-phospho-L-histidine.</text>
        <dbReference type="EC" id="2.7.13.3"/>
    </reaction>
</comment>
<dbReference type="Gene3D" id="6.10.340.10">
    <property type="match status" value="1"/>
</dbReference>
<feature type="domain" description="HAMP" evidence="14">
    <location>
        <begin position="334"/>
        <end position="386"/>
    </location>
</feature>
<dbReference type="Proteomes" id="UP000029507">
    <property type="component" value="Chromosome"/>
</dbReference>
<evidence type="ECO:0000259" key="13">
    <source>
        <dbReference type="PROSITE" id="PS50109"/>
    </source>
</evidence>
<keyword evidence="12" id="KW-1133">Transmembrane helix</keyword>
<dbReference type="PROSITE" id="PS50109">
    <property type="entry name" value="HIS_KIN"/>
    <property type="match status" value="1"/>
</dbReference>
<evidence type="ECO:0000259" key="14">
    <source>
        <dbReference type="PROSITE" id="PS50885"/>
    </source>
</evidence>
<dbReference type="KEGG" id="pste:PSTEL_09865"/>
<dbReference type="EC" id="2.7.13.3" evidence="3"/>
<keyword evidence="11 12" id="KW-0472">Membrane</keyword>
<keyword evidence="9" id="KW-0067">ATP-binding</keyword>
<keyword evidence="16" id="KW-1185">Reference proteome</keyword>
<evidence type="ECO:0000256" key="2">
    <source>
        <dbReference type="ARBA" id="ARBA00004651"/>
    </source>
</evidence>
<keyword evidence="8 15" id="KW-0418">Kinase</keyword>
<dbReference type="PANTHER" id="PTHR34220">
    <property type="entry name" value="SENSOR HISTIDINE KINASE YPDA"/>
    <property type="match status" value="1"/>
</dbReference>
<dbReference type="SMART" id="SM00304">
    <property type="entry name" value="HAMP"/>
    <property type="match status" value="1"/>
</dbReference>
<evidence type="ECO:0000256" key="1">
    <source>
        <dbReference type="ARBA" id="ARBA00000085"/>
    </source>
</evidence>
<dbReference type="Pfam" id="PF06580">
    <property type="entry name" value="His_kinase"/>
    <property type="match status" value="1"/>
</dbReference>
<keyword evidence="5" id="KW-0597">Phosphoprotein</keyword>
<evidence type="ECO:0000313" key="15">
    <source>
        <dbReference type="EMBL" id="AIQ63347.1"/>
    </source>
</evidence>
<dbReference type="SUPFAM" id="SSF55874">
    <property type="entry name" value="ATPase domain of HSP90 chaperone/DNA topoisomerase II/histidine kinase"/>
    <property type="match status" value="1"/>
</dbReference>
<dbReference type="SUPFAM" id="SSF158472">
    <property type="entry name" value="HAMP domain-like"/>
    <property type="match status" value="1"/>
</dbReference>
<dbReference type="HOGENOM" id="CLU_020473_6_1_9"/>
<name>A0A089LR39_9BACL</name>
<dbReference type="CDD" id="cd06225">
    <property type="entry name" value="HAMP"/>
    <property type="match status" value="1"/>
</dbReference>
<feature type="domain" description="Histidine kinase" evidence="13">
    <location>
        <begin position="495"/>
        <end position="608"/>
    </location>
</feature>
<dbReference type="Pfam" id="PF02518">
    <property type="entry name" value="HATPase_c"/>
    <property type="match status" value="1"/>
</dbReference>
<evidence type="ECO:0000256" key="7">
    <source>
        <dbReference type="ARBA" id="ARBA00022741"/>
    </source>
</evidence>
<reference evidence="15 16" key="1">
    <citation type="submission" date="2014-08" db="EMBL/GenBank/DDBJ databases">
        <title>Comparative genomics of the Paenibacillus odorifer group.</title>
        <authorList>
            <person name="den Bakker H.C."/>
            <person name="Tsai Y.-C."/>
            <person name="Martin N."/>
            <person name="Korlach J."/>
            <person name="Wiedmann M."/>
        </authorList>
    </citation>
    <scope>NUCLEOTIDE SEQUENCE [LARGE SCALE GENOMIC DNA]</scope>
    <source>
        <strain evidence="15 16">DSM 14472</strain>
    </source>
</reference>
<evidence type="ECO:0000256" key="5">
    <source>
        <dbReference type="ARBA" id="ARBA00022553"/>
    </source>
</evidence>
<dbReference type="InterPro" id="IPR036890">
    <property type="entry name" value="HATPase_C_sf"/>
</dbReference>
<dbReference type="InterPro" id="IPR003594">
    <property type="entry name" value="HATPase_dom"/>
</dbReference>
<dbReference type="InterPro" id="IPR005467">
    <property type="entry name" value="His_kinase_dom"/>
</dbReference>
<dbReference type="PANTHER" id="PTHR34220:SF7">
    <property type="entry name" value="SENSOR HISTIDINE KINASE YPDA"/>
    <property type="match status" value="1"/>
</dbReference>
<keyword evidence="7" id="KW-0547">Nucleotide-binding</keyword>
<keyword evidence="10" id="KW-0902">Two-component regulatory system</keyword>
<evidence type="ECO:0000256" key="8">
    <source>
        <dbReference type="ARBA" id="ARBA00022777"/>
    </source>
</evidence>
<dbReference type="GO" id="GO:0005524">
    <property type="term" value="F:ATP binding"/>
    <property type="evidence" value="ECO:0007669"/>
    <property type="project" value="UniProtKB-KW"/>
</dbReference>
<dbReference type="Pfam" id="PF00672">
    <property type="entry name" value="HAMP"/>
    <property type="match status" value="1"/>
</dbReference>
<evidence type="ECO:0000256" key="10">
    <source>
        <dbReference type="ARBA" id="ARBA00023012"/>
    </source>
</evidence>
<dbReference type="GO" id="GO:0000155">
    <property type="term" value="F:phosphorelay sensor kinase activity"/>
    <property type="evidence" value="ECO:0007669"/>
    <property type="project" value="InterPro"/>
</dbReference>
<keyword evidence="12" id="KW-0812">Transmembrane</keyword>
<dbReference type="PROSITE" id="PS50885">
    <property type="entry name" value="HAMP"/>
    <property type="match status" value="1"/>
</dbReference>
<evidence type="ECO:0000256" key="12">
    <source>
        <dbReference type="SAM" id="Phobius"/>
    </source>
</evidence>
<keyword evidence="4" id="KW-1003">Cell membrane</keyword>
<accession>A0A089LR39</accession>
<dbReference type="InterPro" id="IPR010559">
    <property type="entry name" value="Sig_transdc_His_kin_internal"/>
</dbReference>
<feature type="transmembrane region" description="Helical" evidence="12">
    <location>
        <begin position="16"/>
        <end position="39"/>
    </location>
</feature>